<organism evidence="3">
    <name type="scientific">Rosellinia necatrix</name>
    <name type="common">White root-rot fungus</name>
    <dbReference type="NCBI Taxonomy" id="77044"/>
    <lineage>
        <taxon>Eukaryota</taxon>
        <taxon>Fungi</taxon>
        <taxon>Dikarya</taxon>
        <taxon>Ascomycota</taxon>
        <taxon>Pezizomycotina</taxon>
        <taxon>Sordariomycetes</taxon>
        <taxon>Xylariomycetidae</taxon>
        <taxon>Xylariales</taxon>
        <taxon>Xylariaceae</taxon>
        <taxon>Rosellinia</taxon>
    </lineage>
</organism>
<dbReference type="AlphaFoldDB" id="A0A1S7UK55"/>
<keyword evidence="2" id="KW-0472">Membrane</keyword>
<dbReference type="Proteomes" id="UP000054516">
    <property type="component" value="Unassembled WGS sequence"/>
</dbReference>
<feature type="transmembrane region" description="Helical" evidence="2">
    <location>
        <begin position="66"/>
        <end position="85"/>
    </location>
</feature>
<feature type="transmembrane region" description="Helical" evidence="2">
    <location>
        <begin position="92"/>
        <end position="108"/>
    </location>
</feature>
<name>A0A1S7UK55_ROSNE</name>
<evidence type="ECO:0000313" key="4">
    <source>
        <dbReference type="Proteomes" id="UP000054516"/>
    </source>
</evidence>
<feature type="region of interest" description="Disordered" evidence="1">
    <location>
        <begin position="160"/>
        <end position="191"/>
    </location>
</feature>
<feature type="region of interest" description="Disordered" evidence="1">
    <location>
        <begin position="245"/>
        <end position="264"/>
    </location>
</feature>
<reference evidence="3" key="1">
    <citation type="submission" date="2016-03" db="EMBL/GenBank/DDBJ databases">
        <title>Draft genome sequence of Rosellinia necatrix.</title>
        <authorList>
            <person name="Kanematsu S."/>
        </authorList>
    </citation>
    <scope>NUCLEOTIDE SEQUENCE [LARGE SCALE GENOMIC DNA]</scope>
    <source>
        <strain evidence="3">W97</strain>
    </source>
</reference>
<keyword evidence="2" id="KW-0812">Transmembrane</keyword>
<dbReference type="OrthoDB" id="4771209at2759"/>
<proteinExistence type="predicted"/>
<protein>
    <submittedName>
        <fullName evidence="3">Uncharacterized protein</fullName>
    </submittedName>
</protein>
<dbReference type="EMBL" id="DF977447">
    <property type="protein sequence ID" value="GAP83415.1"/>
    <property type="molecule type" value="Genomic_DNA"/>
</dbReference>
<keyword evidence="2" id="KW-1133">Transmembrane helix</keyword>
<feature type="transmembrane region" description="Helical" evidence="2">
    <location>
        <begin position="114"/>
        <end position="131"/>
    </location>
</feature>
<evidence type="ECO:0000256" key="1">
    <source>
        <dbReference type="SAM" id="MobiDB-lite"/>
    </source>
</evidence>
<feature type="transmembrane region" description="Helical" evidence="2">
    <location>
        <begin position="44"/>
        <end position="60"/>
    </location>
</feature>
<sequence length="264" mass="28704">MSGFPLAPVTDQSRYVSNLLALPTRGSGTAASKTPVLMEGSIKVILKGVMGGAAIATAVFGREYGFHYYLAGGLFIFATIAHVLVSRSIIALPLYTLTAILVIAIVVVSRLQSVFLLNYVPVLVICVLWVLQDYAHPYPSTPYILPWTRKTSAGYCPSTSLPTRTDEAMLSSRDSTASRQRIHDDDDESITSHNPSLILRCIGSFGQSCAPSSRSSDISLPSSMPERPPSSWGTPTLNWFLESSVQERNSSEPNWTKCQKSQTV</sequence>
<accession>A0A1S7UK55</accession>
<gene>
    <name evidence="3" type="ORF">SAMD00023353_0202280</name>
</gene>
<evidence type="ECO:0000313" key="3">
    <source>
        <dbReference type="EMBL" id="GAP83415.1"/>
    </source>
</evidence>
<evidence type="ECO:0000256" key="2">
    <source>
        <dbReference type="SAM" id="Phobius"/>
    </source>
</evidence>
<feature type="compositionally biased region" description="Low complexity" evidence="1">
    <location>
        <begin position="213"/>
        <end position="225"/>
    </location>
</feature>
<keyword evidence="4" id="KW-1185">Reference proteome</keyword>
<feature type="region of interest" description="Disordered" evidence="1">
    <location>
        <begin position="213"/>
        <end position="235"/>
    </location>
</feature>